<protein>
    <submittedName>
        <fullName evidence="2">Uncharacterized protein</fullName>
    </submittedName>
</protein>
<keyword evidence="3" id="KW-1185">Reference proteome</keyword>
<gene>
    <name evidence="2" type="ORF">B0T15DRAFT_497121</name>
</gene>
<dbReference type="Proteomes" id="UP001273166">
    <property type="component" value="Unassembled WGS sequence"/>
</dbReference>
<dbReference type="EMBL" id="JAUDZG010000007">
    <property type="protein sequence ID" value="KAK3302664.1"/>
    <property type="molecule type" value="Genomic_DNA"/>
</dbReference>
<evidence type="ECO:0000313" key="2">
    <source>
        <dbReference type="EMBL" id="KAK3302664.1"/>
    </source>
</evidence>
<sequence>MLRSTDLPPGRRALLLPHASSWSPYITNRSVTFTTGERKPPRPFIVNAASKATGPPRSRPPRTWSPGTISRMAGGIILAGLWYIVHEGRSYKVAEKADRYEPRTIGAHREGNMNRDYVSYDHWVETHGLRSKHGHGRGSDHGHERK</sequence>
<dbReference type="RefSeq" id="XP_062718444.1">
    <property type="nucleotide sequence ID" value="XM_062867242.1"/>
</dbReference>
<accession>A0AAJ0GMG3</accession>
<feature type="compositionally biased region" description="Low complexity" evidence="1">
    <location>
        <begin position="53"/>
        <end position="67"/>
    </location>
</feature>
<reference evidence="2" key="2">
    <citation type="submission" date="2023-06" db="EMBL/GenBank/DDBJ databases">
        <authorList>
            <consortium name="Lawrence Berkeley National Laboratory"/>
            <person name="Mondo S.J."/>
            <person name="Hensen N."/>
            <person name="Bonometti L."/>
            <person name="Westerberg I."/>
            <person name="Brannstrom I.O."/>
            <person name="Guillou S."/>
            <person name="Cros-Aarteil S."/>
            <person name="Calhoun S."/>
            <person name="Haridas S."/>
            <person name="Kuo A."/>
            <person name="Pangilinan J."/>
            <person name="Riley R."/>
            <person name="Labutti K."/>
            <person name="Andreopoulos B."/>
            <person name="Lipzen A."/>
            <person name="Chen C."/>
            <person name="Yanf M."/>
            <person name="Daum C."/>
            <person name="Ng V."/>
            <person name="Clum A."/>
            <person name="Steindorff A."/>
            <person name="Ohm R."/>
            <person name="Martin F."/>
            <person name="Silar P."/>
            <person name="Natvig D."/>
            <person name="Lalanne C."/>
            <person name="Gautier V."/>
            <person name="Ament-Velasquez S.L."/>
            <person name="Kruys A."/>
            <person name="Hutchinson M.I."/>
            <person name="Powell A.J."/>
            <person name="Barry K."/>
            <person name="Miller A.N."/>
            <person name="Grigoriev I.V."/>
            <person name="Debuchy R."/>
            <person name="Gladieux P."/>
            <person name="Thoren M.H."/>
            <person name="Johannesson H."/>
        </authorList>
    </citation>
    <scope>NUCLEOTIDE SEQUENCE</scope>
    <source>
        <strain evidence="2">CBS 333.67</strain>
    </source>
</reference>
<dbReference type="GeneID" id="87886071"/>
<organism evidence="2 3">
    <name type="scientific">Chaetomium strumarium</name>
    <dbReference type="NCBI Taxonomy" id="1170767"/>
    <lineage>
        <taxon>Eukaryota</taxon>
        <taxon>Fungi</taxon>
        <taxon>Dikarya</taxon>
        <taxon>Ascomycota</taxon>
        <taxon>Pezizomycotina</taxon>
        <taxon>Sordariomycetes</taxon>
        <taxon>Sordariomycetidae</taxon>
        <taxon>Sordariales</taxon>
        <taxon>Chaetomiaceae</taxon>
        <taxon>Chaetomium</taxon>
    </lineage>
</organism>
<evidence type="ECO:0000256" key="1">
    <source>
        <dbReference type="SAM" id="MobiDB-lite"/>
    </source>
</evidence>
<name>A0AAJ0GMG3_9PEZI</name>
<reference evidence="2" key="1">
    <citation type="journal article" date="2023" name="Mol. Phylogenet. Evol.">
        <title>Genome-scale phylogeny and comparative genomics of the fungal order Sordariales.</title>
        <authorList>
            <person name="Hensen N."/>
            <person name="Bonometti L."/>
            <person name="Westerberg I."/>
            <person name="Brannstrom I.O."/>
            <person name="Guillou S."/>
            <person name="Cros-Aarteil S."/>
            <person name="Calhoun S."/>
            <person name="Haridas S."/>
            <person name="Kuo A."/>
            <person name="Mondo S."/>
            <person name="Pangilinan J."/>
            <person name="Riley R."/>
            <person name="LaButti K."/>
            <person name="Andreopoulos B."/>
            <person name="Lipzen A."/>
            <person name="Chen C."/>
            <person name="Yan M."/>
            <person name="Daum C."/>
            <person name="Ng V."/>
            <person name="Clum A."/>
            <person name="Steindorff A."/>
            <person name="Ohm R.A."/>
            <person name="Martin F."/>
            <person name="Silar P."/>
            <person name="Natvig D.O."/>
            <person name="Lalanne C."/>
            <person name="Gautier V."/>
            <person name="Ament-Velasquez S.L."/>
            <person name="Kruys A."/>
            <person name="Hutchinson M.I."/>
            <person name="Powell A.J."/>
            <person name="Barry K."/>
            <person name="Miller A.N."/>
            <person name="Grigoriev I.V."/>
            <person name="Debuchy R."/>
            <person name="Gladieux P."/>
            <person name="Hiltunen Thoren M."/>
            <person name="Johannesson H."/>
        </authorList>
    </citation>
    <scope>NUCLEOTIDE SEQUENCE</scope>
    <source>
        <strain evidence="2">CBS 333.67</strain>
    </source>
</reference>
<evidence type="ECO:0000313" key="3">
    <source>
        <dbReference type="Proteomes" id="UP001273166"/>
    </source>
</evidence>
<proteinExistence type="predicted"/>
<feature type="region of interest" description="Disordered" evidence="1">
    <location>
        <begin position="33"/>
        <end position="67"/>
    </location>
</feature>
<dbReference type="AlphaFoldDB" id="A0AAJ0GMG3"/>
<comment type="caution">
    <text evidence="2">The sequence shown here is derived from an EMBL/GenBank/DDBJ whole genome shotgun (WGS) entry which is preliminary data.</text>
</comment>